<dbReference type="EMBL" id="JBHULM010000007">
    <property type="protein sequence ID" value="MFD2541373.1"/>
    <property type="molecule type" value="Genomic_DNA"/>
</dbReference>
<dbReference type="InterPro" id="IPR011990">
    <property type="entry name" value="TPR-like_helical_dom_sf"/>
</dbReference>
<accession>A0ABW5JXR4</accession>
<comment type="caution">
    <text evidence="2">The sequence shown here is derived from an EMBL/GenBank/DDBJ whole genome shotgun (WGS) entry which is preliminary data.</text>
</comment>
<evidence type="ECO:0000256" key="1">
    <source>
        <dbReference type="SAM" id="SignalP"/>
    </source>
</evidence>
<evidence type="ECO:0000313" key="2">
    <source>
        <dbReference type="EMBL" id="MFD2541373.1"/>
    </source>
</evidence>
<keyword evidence="3" id="KW-1185">Reference proteome</keyword>
<dbReference type="Gene3D" id="1.25.40.10">
    <property type="entry name" value="Tetratricopeptide repeat domain"/>
    <property type="match status" value="1"/>
</dbReference>
<name>A0ABW5JXR4_9FLAO</name>
<keyword evidence="1" id="KW-0732">Signal</keyword>
<dbReference type="Proteomes" id="UP001597467">
    <property type="component" value="Unassembled WGS sequence"/>
</dbReference>
<sequence length="402" mass="47172">MKKLAITTLVLLLTINALFAQSNNEKAKSFYTKAESSYSSSNYTETIESLNSVEELLGKSKPIILNLKIKAYYQLKQYDEALNSLDKFYEVSLNADSELVDETLSYATKIEDALKKELELEEESRLVEIKNYEEKRRKALVHIEAEALNDFWTPLCPRCDGMRYEGDKICSRCNGKDIYSKTILYDKKHNFSKEHRRDIFIKNESLILEKINKKRYQHVLDKSLSDTLYVDNNNTRVDKKNAIFQKTFEKKSNGLYAIKYYKIEDEYLFMEVSYEVIPNEFIESIKTGLTIKYGPLGTKNESYYYYKNKLKQKTLNSWWLKKMSFEFYNNKDEKVFGSGDISKPEKLNISSSGRITSMEYKKKSKRGKFDNYRFRFDSKGNITSLYIINHKGKIINGYDFGK</sequence>
<feature type="chain" id="PRO_5046244202" evidence="1">
    <location>
        <begin position="21"/>
        <end position="402"/>
    </location>
</feature>
<protein>
    <submittedName>
        <fullName evidence="2">CDC27 family protein</fullName>
    </submittedName>
</protein>
<dbReference type="SUPFAM" id="SSF48452">
    <property type="entry name" value="TPR-like"/>
    <property type="match status" value="1"/>
</dbReference>
<feature type="signal peptide" evidence="1">
    <location>
        <begin position="1"/>
        <end position="20"/>
    </location>
</feature>
<organism evidence="2 3">
    <name type="scientific">Lacinutrix gracilariae</name>
    <dbReference type="NCBI Taxonomy" id="1747198"/>
    <lineage>
        <taxon>Bacteria</taxon>
        <taxon>Pseudomonadati</taxon>
        <taxon>Bacteroidota</taxon>
        <taxon>Flavobacteriia</taxon>
        <taxon>Flavobacteriales</taxon>
        <taxon>Flavobacteriaceae</taxon>
        <taxon>Lacinutrix</taxon>
    </lineage>
</organism>
<reference evidence="3" key="1">
    <citation type="journal article" date="2019" name="Int. J. Syst. Evol. Microbiol.">
        <title>The Global Catalogue of Microorganisms (GCM) 10K type strain sequencing project: providing services to taxonomists for standard genome sequencing and annotation.</title>
        <authorList>
            <consortium name="The Broad Institute Genomics Platform"/>
            <consortium name="The Broad Institute Genome Sequencing Center for Infectious Disease"/>
            <person name="Wu L."/>
            <person name="Ma J."/>
        </authorList>
    </citation>
    <scope>NUCLEOTIDE SEQUENCE [LARGE SCALE GENOMIC DNA]</scope>
    <source>
        <strain evidence="3">KCTC 42808</strain>
    </source>
</reference>
<evidence type="ECO:0000313" key="3">
    <source>
        <dbReference type="Proteomes" id="UP001597467"/>
    </source>
</evidence>
<gene>
    <name evidence="2" type="ORF">ACFSSB_03515</name>
</gene>
<proteinExistence type="predicted"/>
<dbReference type="RefSeq" id="WP_379901015.1">
    <property type="nucleotide sequence ID" value="NZ_JBHULM010000007.1"/>
</dbReference>
<dbReference type="Pfam" id="PF12895">
    <property type="entry name" value="ANAPC3"/>
    <property type="match status" value="1"/>
</dbReference>